<feature type="active site" description="Tele-phosphohistidine intermediate" evidence="4">
    <location>
        <position position="256"/>
    </location>
</feature>
<dbReference type="SUPFAM" id="SSF51735">
    <property type="entry name" value="NAD(P)-binding Rossmann-fold domains"/>
    <property type="match status" value="1"/>
</dbReference>
<organism evidence="6 7">
    <name type="scientific">Candidatus Daviesbacteria bacterium GW2011_GWA2_38_24</name>
    <dbReference type="NCBI Taxonomy" id="1618422"/>
    <lineage>
        <taxon>Bacteria</taxon>
        <taxon>Candidatus Daviesiibacteriota</taxon>
    </lineage>
</organism>
<dbReference type="GO" id="GO:0004775">
    <property type="term" value="F:succinate-CoA ligase (ADP-forming) activity"/>
    <property type="evidence" value="ECO:0007669"/>
    <property type="project" value="TreeGrafter"/>
</dbReference>
<dbReference type="SMART" id="SM00881">
    <property type="entry name" value="CoA_binding"/>
    <property type="match status" value="1"/>
</dbReference>
<evidence type="ECO:0000259" key="5">
    <source>
        <dbReference type="SMART" id="SM00881"/>
    </source>
</evidence>
<evidence type="ECO:0000256" key="3">
    <source>
        <dbReference type="ARBA" id="ARBA00022741"/>
    </source>
</evidence>
<evidence type="ECO:0000313" key="7">
    <source>
        <dbReference type="Proteomes" id="UP000034235"/>
    </source>
</evidence>
<keyword evidence="3" id="KW-0547">Nucleotide-binding</keyword>
<dbReference type="EMBL" id="LBUP01000009">
    <property type="protein sequence ID" value="KKQ65661.1"/>
    <property type="molecule type" value="Genomic_DNA"/>
</dbReference>
<dbReference type="InterPro" id="IPR032875">
    <property type="entry name" value="Succ_CoA_lig_flav_dom"/>
</dbReference>
<dbReference type="InterPro" id="IPR016102">
    <property type="entry name" value="Succinyl-CoA_synth-like"/>
</dbReference>
<dbReference type="AlphaFoldDB" id="A0A0G0ML70"/>
<protein>
    <submittedName>
        <fullName evidence="6">Succinyl-CoA synthetase alpha chain</fullName>
    </submittedName>
</protein>
<dbReference type="InterPro" id="IPR036291">
    <property type="entry name" value="NAD(P)-bd_dom_sf"/>
</dbReference>
<dbReference type="PIRSF" id="PIRSF001553">
    <property type="entry name" value="SucCS_alpha"/>
    <property type="match status" value="1"/>
</dbReference>
<dbReference type="GO" id="GO:0000166">
    <property type="term" value="F:nucleotide binding"/>
    <property type="evidence" value="ECO:0007669"/>
    <property type="project" value="UniProtKB-KW"/>
</dbReference>
<dbReference type="InterPro" id="IPR005810">
    <property type="entry name" value="CoA_lig_alpha"/>
</dbReference>
<reference evidence="6 7" key="1">
    <citation type="journal article" date="2015" name="Nature">
        <title>rRNA introns, odd ribosomes, and small enigmatic genomes across a large radiation of phyla.</title>
        <authorList>
            <person name="Brown C.T."/>
            <person name="Hug L.A."/>
            <person name="Thomas B.C."/>
            <person name="Sharon I."/>
            <person name="Castelle C.J."/>
            <person name="Singh A."/>
            <person name="Wilkins M.J."/>
            <person name="Williams K.H."/>
            <person name="Banfield J.F."/>
        </authorList>
    </citation>
    <scope>NUCLEOTIDE SEQUENCE [LARGE SCALE GENOMIC DNA]</scope>
</reference>
<keyword evidence="2" id="KW-0436">Ligase</keyword>
<dbReference type="PANTHER" id="PTHR11117">
    <property type="entry name" value="SUCCINYL-COA LIGASE SUBUNIT ALPHA"/>
    <property type="match status" value="1"/>
</dbReference>
<name>A0A0G0ML70_9BACT</name>
<evidence type="ECO:0000256" key="4">
    <source>
        <dbReference type="PIRSR" id="PIRSR001553-1"/>
    </source>
</evidence>
<dbReference type="SUPFAM" id="SSF52210">
    <property type="entry name" value="Succinyl-CoA synthetase domains"/>
    <property type="match status" value="1"/>
</dbReference>
<dbReference type="GO" id="GO:0006099">
    <property type="term" value="P:tricarboxylic acid cycle"/>
    <property type="evidence" value="ECO:0007669"/>
    <property type="project" value="UniProtKB-KW"/>
</dbReference>
<dbReference type="InterPro" id="IPR033847">
    <property type="entry name" value="Citrt_syn/SCS-alpha_CS"/>
</dbReference>
<dbReference type="PROSITE" id="PS01216">
    <property type="entry name" value="SUCCINYL_COA_LIG_1"/>
    <property type="match status" value="1"/>
</dbReference>
<dbReference type="PRINTS" id="PR01798">
    <property type="entry name" value="SCOASYNTHASE"/>
</dbReference>
<gene>
    <name evidence="6" type="ORF">US86_C0009G0029</name>
</gene>
<dbReference type="GO" id="GO:0004776">
    <property type="term" value="F:succinate-CoA ligase (GDP-forming) activity"/>
    <property type="evidence" value="ECO:0007669"/>
    <property type="project" value="TreeGrafter"/>
</dbReference>
<sequence length="300" mass="31837">MFRLPKGAKILGQGITGYQGSTELPWMLSYGMQVVGGVRPGKGGEVLLGVPIFDTVKEAIETVDLVDGTVLYTPPMHTLSAVKEALEAGLKWVLITAEKVPTKDGSIIYALAKEHNACVIGPSSVGLINPQLKIKIGSIGGSDPSRAFVPGEVAIVSKSGGMSSEIGLHLKNNGLGVSWAVGIGGDRIASMDFADFLMELEEDDQTKTSVIFGELGGTYEEKVAEMVRAGKIKKPVVAFIAGEFTQTLPSEVQFGHAGAIIEGNRGRPDYKRQVLKEAGVKVAENFDEIANLVKEVLRNG</sequence>
<evidence type="ECO:0000313" key="6">
    <source>
        <dbReference type="EMBL" id="KKQ65661.1"/>
    </source>
</evidence>
<dbReference type="Gene3D" id="3.40.50.261">
    <property type="entry name" value="Succinyl-CoA synthetase domains"/>
    <property type="match status" value="1"/>
</dbReference>
<dbReference type="Pfam" id="PF13607">
    <property type="entry name" value="Succ_CoA_lig"/>
    <property type="match status" value="1"/>
</dbReference>
<dbReference type="Pfam" id="PF02629">
    <property type="entry name" value="CoA_binding"/>
    <property type="match status" value="1"/>
</dbReference>
<keyword evidence="1" id="KW-0816">Tricarboxylic acid cycle</keyword>
<dbReference type="Gene3D" id="3.40.50.720">
    <property type="entry name" value="NAD(P)-binding Rossmann-like Domain"/>
    <property type="match status" value="1"/>
</dbReference>
<feature type="domain" description="CoA-binding" evidence="5">
    <location>
        <begin position="4"/>
        <end position="100"/>
    </location>
</feature>
<accession>A0A0G0ML70</accession>
<comment type="caution">
    <text evidence="6">The sequence shown here is derived from an EMBL/GenBank/DDBJ whole genome shotgun (WGS) entry which is preliminary data.</text>
</comment>
<proteinExistence type="predicted"/>
<dbReference type="PANTHER" id="PTHR11117:SF2">
    <property type="entry name" value="SUCCINATE--COA LIGASE [ADP_GDP-FORMING] SUBUNIT ALPHA, MITOCHONDRIAL"/>
    <property type="match status" value="1"/>
</dbReference>
<dbReference type="GO" id="GO:0009361">
    <property type="term" value="C:succinate-CoA ligase complex (ADP-forming)"/>
    <property type="evidence" value="ECO:0007669"/>
    <property type="project" value="TreeGrafter"/>
</dbReference>
<evidence type="ECO:0000256" key="2">
    <source>
        <dbReference type="ARBA" id="ARBA00022598"/>
    </source>
</evidence>
<dbReference type="Proteomes" id="UP000034235">
    <property type="component" value="Unassembled WGS sequence"/>
</dbReference>
<dbReference type="InterPro" id="IPR003781">
    <property type="entry name" value="CoA-bd"/>
</dbReference>
<evidence type="ECO:0000256" key="1">
    <source>
        <dbReference type="ARBA" id="ARBA00022532"/>
    </source>
</evidence>